<reference evidence="3 4" key="1">
    <citation type="submission" date="2016-10" db="EMBL/GenBank/DDBJ databases">
        <authorList>
            <person name="Varghese N."/>
            <person name="Submissions S."/>
        </authorList>
    </citation>
    <scope>NUCLEOTIDE SEQUENCE [LARGE SCALE GENOMIC DNA]</scope>
    <source>
        <strain evidence="3 4">DSM 17997</strain>
    </source>
</reference>
<proteinExistence type="predicted"/>
<dbReference type="InterPro" id="IPR025232">
    <property type="entry name" value="DUF4174"/>
</dbReference>
<dbReference type="Pfam" id="PF13778">
    <property type="entry name" value="DUF4174"/>
    <property type="match status" value="1"/>
</dbReference>
<evidence type="ECO:0000256" key="1">
    <source>
        <dbReference type="ARBA" id="ARBA00022729"/>
    </source>
</evidence>
<keyword evidence="1" id="KW-0732">Signal</keyword>
<keyword evidence="4" id="KW-1185">Reference proteome</keyword>
<evidence type="ECO:0000259" key="2">
    <source>
        <dbReference type="Pfam" id="PF13778"/>
    </source>
</evidence>
<dbReference type="RefSeq" id="WP_019599615.1">
    <property type="nucleotide sequence ID" value="NZ_FNQC01000005.1"/>
</dbReference>
<comment type="caution">
    <text evidence="3">The sequence shown here is derived from an EMBL/GenBank/DDBJ whole genome shotgun (WGS) entry which is preliminary data.</text>
</comment>
<evidence type="ECO:0000313" key="4">
    <source>
        <dbReference type="Proteomes" id="UP000199663"/>
    </source>
</evidence>
<feature type="domain" description="DUF4174" evidence="2">
    <location>
        <begin position="22"/>
        <end position="131"/>
    </location>
</feature>
<evidence type="ECO:0000313" key="3">
    <source>
        <dbReference type="EMBL" id="SDZ07803.1"/>
    </source>
</evidence>
<dbReference type="Proteomes" id="UP000199663">
    <property type="component" value="Unassembled WGS sequence"/>
</dbReference>
<name>A0A1H3Q3I2_9BACT</name>
<protein>
    <recommendedName>
        <fullName evidence="2">DUF4174 domain-containing protein</fullName>
    </recommendedName>
</protein>
<dbReference type="EMBL" id="FNQC01000005">
    <property type="protein sequence ID" value="SDZ07803.1"/>
    <property type="molecule type" value="Genomic_DNA"/>
</dbReference>
<sequence>MGLYWMILAMMMMAGQDNDLKLEDLKWKNRVVLFFPEGGEQELDFTDSLLLEMKDRKLALFVFEGSPFTNHEKTFSLNEIDQLQKRYQMGSTKSCWVLIGLDGGVKLRREGNLDMDLVFKTIDSMPMRVSEKKEISSITIQLIYY</sequence>
<accession>A0A1H3Q3I2</accession>
<gene>
    <name evidence="3" type="ORF">SAMN05444412_105195</name>
</gene>
<organism evidence="3 4">
    <name type="scientific">Rhodonellum ikkaensis</name>
    <dbReference type="NCBI Taxonomy" id="336829"/>
    <lineage>
        <taxon>Bacteria</taxon>
        <taxon>Pseudomonadati</taxon>
        <taxon>Bacteroidota</taxon>
        <taxon>Cytophagia</taxon>
        <taxon>Cytophagales</taxon>
        <taxon>Cytophagaceae</taxon>
        <taxon>Rhodonellum</taxon>
    </lineage>
</organism>